<dbReference type="PROSITE" id="PS51296">
    <property type="entry name" value="RIESKE"/>
    <property type="match status" value="1"/>
</dbReference>
<evidence type="ECO:0000256" key="6">
    <source>
        <dbReference type="ARBA" id="ARBA00014931"/>
    </source>
</evidence>
<comment type="function">
    <text evidence="2">Catalyzes the first step of the osmoprotectant glycine betaine synthesis.</text>
</comment>
<comment type="caution">
    <text evidence="14">The sequence shown here is derived from an EMBL/GenBank/DDBJ whole genome shotgun (WGS) entry which is preliminary data.</text>
</comment>
<comment type="similarity">
    <text evidence="4">Belongs to the choline monooxygenase family.</text>
</comment>
<evidence type="ECO:0000256" key="10">
    <source>
        <dbReference type="ARBA" id="ARBA00023004"/>
    </source>
</evidence>
<dbReference type="PRINTS" id="PR00090">
    <property type="entry name" value="RNGDIOXGNASE"/>
</dbReference>
<dbReference type="Gene3D" id="3.90.380.10">
    <property type="entry name" value="Naphthalene 1,2-dioxygenase Alpha Subunit, Chain A, domain 1"/>
    <property type="match status" value="1"/>
</dbReference>
<dbReference type="InterPro" id="IPR036922">
    <property type="entry name" value="Rieske_2Fe-2S_sf"/>
</dbReference>
<reference evidence="14 15" key="1">
    <citation type="submission" date="2024-02" db="EMBL/GenBank/DDBJ databases">
        <title>De novo assembly and annotation of 12 fungi associated with fruit tree decline syndrome in Ontario, Canada.</title>
        <authorList>
            <person name="Sulman M."/>
            <person name="Ellouze W."/>
            <person name="Ilyukhin E."/>
        </authorList>
    </citation>
    <scope>NUCLEOTIDE SEQUENCE [LARGE SCALE GENOMIC DNA]</scope>
    <source>
        <strain evidence="14 15">M42-189</strain>
    </source>
</reference>
<evidence type="ECO:0000256" key="7">
    <source>
        <dbReference type="ARBA" id="ARBA00022714"/>
    </source>
</evidence>
<dbReference type="SUPFAM" id="SSF50022">
    <property type="entry name" value="ISP domain"/>
    <property type="match status" value="1"/>
</dbReference>
<keyword evidence="9" id="KW-0560">Oxidoreductase</keyword>
<dbReference type="InterPro" id="IPR015879">
    <property type="entry name" value="Ring_hydroxy_dOase_asu_C_dom"/>
</dbReference>
<evidence type="ECO:0000256" key="9">
    <source>
        <dbReference type="ARBA" id="ARBA00023002"/>
    </source>
</evidence>
<evidence type="ECO:0000256" key="5">
    <source>
        <dbReference type="ARBA" id="ARBA00012763"/>
    </source>
</evidence>
<evidence type="ECO:0000256" key="3">
    <source>
        <dbReference type="ARBA" id="ARBA00004866"/>
    </source>
</evidence>
<dbReference type="InterPro" id="IPR001663">
    <property type="entry name" value="Rng_hydr_dOase-A"/>
</dbReference>
<proteinExistence type="inferred from homology"/>
<dbReference type="Gene3D" id="2.102.10.10">
    <property type="entry name" value="Rieske [2Fe-2S] iron-sulphur domain"/>
    <property type="match status" value="1"/>
</dbReference>
<dbReference type="CDD" id="cd03469">
    <property type="entry name" value="Rieske_RO_Alpha_N"/>
    <property type="match status" value="1"/>
</dbReference>
<dbReference type="Proteomes" id="UP001521785">
    <property type="component" value="Unassembled WGS sequence"/>
</dbReference>
<evidence type="ECO:0000313" key="15">
    <source>
        <dbReference type="Proteomes" id="UP001521785"/>
    </source>
</evidence>
<dbReference type="EMBL" id="JAKJXO020000012">
    <property type="protein sequence ID" value="KAL1597942.1"/>
    <property type="molecule type" value="Genomic_DNA"/>
</dbReference>
<dbReference type="InterPro" id="IPR017941">
    <property type="entry name" value="Rieske_2Fe-2S"/>
</dbReference>
<comment type="pathway">
    <text evidence="3">Amine and polyamine biosynthesis; betaine biosynthesis via choline pathway; betaine aldehyde from choline (monooxygenase route): step 1/1.</text>
</comment>
<comment type="catalytic activity">
    <reaction evidence="12">
        <text>choline + 2 reduced [2Fe-2S]-[ferredoxin] + O2 + 2 H(+) = betaine aldehyde hydrate + 2 oxidized [2Fe-2S]-[ferredoxin] + H2O</text>
        <dbReference type="Rhea" id="RHEA:17769"/>
        <dbReference type="Rhea" id="RHEA-COMP:10000"/>
        <dbReference type="Rhea" id="RHEA-COMP:10001"/>
        <dbReference type="ChEBI" id="CHEBI:15354"/>
        <dbReference type="ChEBI" id="CHEBI:15377"/>
        <dbReference type="ChEBI" id="CHEBI:15378"/>
        <dbReference type="ChEBI" id="CHEBI:15379"/>
        <dbReference type="ChEBI" id="CHEBI:15870"/>
        <dbReference type="ChEBI" id="CHEBI:33737"/>
        <dbReference type="ChEBI" id="CHEBI:33738"/>
        <dbReference type="EC" id="1.14.15.7"/>
    </reaction>
</comment>
<dbReference type="EC" id="1.14.15.7" evidence="5"/>
<evidence type="ECO:0000256" key="4">
    <source>
        <dbReference type="ARBA" id="ARBA00010848"/>
    </source>
</evidence>
<name>A0ABR3R1S6_9PLEO</name>
<dbReference type="PANTHER" id="PTHR43756">
    <property type="entry name" value="CHOLINE MONOOXYGENASE, CHLOROPLASTIC"/>
    <property type="match status" value="1"/>
</dbReference>
<evidence type="ECO:0000256" key="11">
    <source>
        <dbReference type="ARBA" id="ARBA00023014"/>
    </source>
</evidence>
<evidence type="ECO:0000256" key="2">
    <source>
        <dbReference type="ARBA" id="ARBA00002149"/>
    </source>
</evidence>
<accession>A0ABR3R1S6</accession>
<comment type="cofactor">
    <cofactor evidence="1">
        <name>Fe cation</name>
        <dbReference type="ChEBI" id="CHEBI:24875"/>
    </cofactor>
</comment>
<dbReference type="CDD" id="cd00680">
    <property type="entry name" value="RHO_alpha_C"/>
    <property type="match status" value="1"/>
</dbReference>
<keyword evidence="8" id="KW-0479">Metal-binding</keyword>
<keyword evidence="11" id="KW-0411">Iron-sulfur</keyword>
<dbReference type="PANTHER" id="PTHR43756:SF5">
    <property type="entry name" value="CHOLINE MONOOXYGENASE, CHLOROPLASTIC"/>
    <property type="match status" value="1"/>
</dbReference>
<gene>
    <name evidence="14" type="ORF">SLS60_008430</name>
</gene>
<feature type="domain" description="Rieske" evidence="13">
    <location>
        <begin position="47"/>
        <end position="134"/>
    </location>
</feature>
<dbReference type="Pfam" id="PF00848">
    <property type="entry name" value="Ring_hydroxyl_A"/>
    <property type="match status" value="2"/>
</dbReference>
<protein>
    <recommendedName>
        <fullName evidence="6">Choline monooxygenase, chloroplastic</fullName>
        <ecNumber evidence="5">1.14.15.7</ecNumber>
    </recommendedName>
</protein>
<evidence type="ECO:0000259" key="13">
    <source>
        <dbReference type="PROSITE" id="PS51296"/>
    </source>
</evidence>
<keyword evidence="7" id="KW-0001">2Fe-2S</keyword>
<keyword evidence="10" id="KW-0408">Iron</keyword>
<organism evidence="14 15">
    <name type="scientific">Paraconiothyrium brasiliense</name>
    <dbReference type="NCBI Taxonomy" id="300254"/>
    <lineage>
        <taxon>Eukaryota</taxon>
        <taxon>Fungi</taxon>
        <taxon>Dikarya</taxon>
        <taxon>Ascomycota</taxon>
        <taxon>Pezizomycotina</taxon>
        <taxon>Dothideomycetes</taxon>
        <taxon>Pleosporomycetidae</taxon>
        <taxon>Pleosporales</taxon>
        <taxon>Massarineae</taxon>
        <taxon>Didymosphaeriaceae</taxon>
        <taxon>Paraconiothyrium</taxon>
    </lineage>
</organism>
<evidence type="ECO:0000313" key="14">
    <source>
        <dbReference type="EMBL" id="KAL1597942.1"/>
    </source>
</evidence>
<dbReference type="Pfam" id="PF00355">
    <property type="entry name" value="Rieske"/>
    <property type="match status" value="1"/>
</dbReference>
<evidence type="ECO:0000256" key="12">
    <source>
        <dbReference type="ARBA" id="ARBA00049097"/>
    </source>
</evidence>
<evidence type="ECO:0000256" key="1">
    <source>
        <dbReference type="ARBA" id="ARBA00001962"/>
    </source>
</evidence>
<keyword evidence="15" id="KW-1185">Reference proteome</keyword>
<sequence length="417" mass="48021">MFNLFKSPSLPTAEESQDQVKRALPASWYHYGPLYDLERRAIFSRRWLLVTHSLRFDNTGDYVSFREAGFDFFLVKDREGNINGFHNICRHRAYPVVTEESGSVSILSCKYHGWSYGFKGNLAKAPQFASAPGFDKAQHSLFSVHTHVDNMGFVWVNLDANETPEVEWKSDFEGVDTQKRLNSVDLKRDFQYDHQWHMIGEYNWKTLADNYNECYHCLTGHPAVANVIDLQSYYVDTKKGYILHYNASKDPEEGTYQVASQFCLPNASFTVTPHFFFLQRAVPISATQTRMEYEVYRRRDASDEDFKAIDAYFKTVMQEDKVLCNGAQRNLSGGVFTNGQLHPEKEKGPLWFQDKVRGLLISHREKEEKENEGKPIWPATRRAAITDRLIEEERFCAALQGAQCPGVLGEDQGILAW</sequence>
<evidence type="ECO:0000256" key="8">
    <source>
        <dbReference type="ARBA" id="ARBA00022723"/>
    </source>
</evidence>
<dbReference type="SUPFAM" id="SSF55961">
    <property type="entry name" value="Bet v1-like"/>
    <property type="match status" value="1"/>
</dbReference>